<dbReference type="VEuPathDB" id="FungiDB:JI435_016680"/>
<dbReference type="RefSeq" id="XP_001792304.1">
    <property type="nucleotide sequence ID" value="XM_001792252.1"/>
</dbReference>
<dbReference type="InParanoid" id="Q0V2U6"/>
<gene>
    <name evidence="1" type="ORF">SNOG_01668</name>
</gene>
<dbReference type="KEGG" id="pno:SNOG_01668"/>
<dbReference type="Proteomes" id="UP000001055">
    <property type="component" value="Unassembled WGS sequence"/>
</dbReference>
<dbReference type="HOGENOM" id="CLU_1496760_0_0_1"/>
<proteinExistence type="predicted"/>
<dbReference type="GeneID" id="5969149"/>
<accession>Q0V2U6</accession>
<evidence type="ECO:0000313" key="2">
    <source>
        <dbReference type="Proteomes" id="UP000001055"/>
    </source>
</evidence>
<evidence type="ECO:0000313" key="1">
    <source>
        <dbReference type="EMBL" id="EAT91317.1"/>
    </source>
</evidence>
<dbReference type="EMBL" id="CH445326">
    <property type="protein sequence ID" value="EAT91317.1"/>
    <property type="molecule type" value="Genomic_DNA"/>
</dbReference>
<protein>
    <submittedName>
        <fullName evidence="1">Uncharacterized protein</fullName>
    </submittedName>
</protein>
<name>Q0V2U6_PHANO</name>
<sequence>MIYKDGYKIRLILHDSQIRTLSRCLNGTEVEVCTLDYTARSHAPSTNGTTLTLSAFNLDRFSYRQDISRDTIRVSKTLLKEALANITISALTINKWYQLVNGTISYNYATYQFNNKFSFFPPYGLSQLLILPLVSGGHEDIPKELEKLKVRFAELLDDSGPPTQECLYSSIPWDLRIKMR</sequence>
<dbReference type="AlphaFoldDB" id="Q0V2U6"/>
<reference evidence="2" key="1">
    <citation type="journal article" date="2007" name="Plant Cell">
        <title>Dothideomycete-plant interactions illuminated by genome sequencing and EST analysis of the wheat pathogen Stagonospora nodorum.</title>
        <authorList>
            <person name="Hane J.K."/>
            <person name="Lowe R.G."/>
            <person name="Solomon P.S."/>
            <person name="Tan K.C."/>
            <person name="Schoch C.L."/>
            <person name="Spatafora J.W."/>
            <person name="Crous P.W."/>
            <person name="Kodira C."/>
            <person name="Birren B.W."/>
            <person name="Galagan J.E."/>
            <person name="Torriani S.F."/>
            <person name="McDonald B.A."/>
            <person name="Oliver R.P."/>
        </authorList>
    </citation>
    <scope>NUCLEOTIDE SEQUENCE [LARGE SCALE GENOMIC DNA]</scope>
    <source>
        <strain evidence="2">SN15 / ATCC MYA-4574 / FGSC 10173</strain>
    </source>
</reference>
<organism evidence="1 2">
    <name type="scientific">Phaeosphaeria nodorum (strain SN15 / ATCC MYA-4574 / FGSC 10173)</name>
    <name type="common">Glume blotch fungus</name>
    <name type="synonym">Parastagonospora nodorum</name>
    <dbReference type="NCBI Taxonomy" id="321614"/>
    <lineage>
        <taxon>Eukaryota</taxon>
        <taxon>Fungi</taxon>
        <taxon>Dikarya</taxon>
        <taxon>Ascomycota</taxon>
        <taxon>Pezizomycotina</taxon>
        <taxon>Dothideomycetes</taxon>
        <taxon>Pleosporomycetidae</taxon>
        <taxon>Pleosporales</taxon>
        <taxon>Pleosporineae</taxon>
        <taxon>Phaeosphaeriaceae</taxon>
        <taxon>Parastagonospora</taxon>
    </lineage>
</organism>